<proteinExistence type="predicted"/>
<keyword evidence="3" id="KW-1185">Reference proteome</keyword>
<reference evidence="2" key="1">
    <citation type="submission" date="2020-05" db="EMBL/GenBank/DDBJ databases">
        <title>WGS assembly of Panicum virgatum.</title>
        <authorList>
            <person name="Lovell J.T."/>
            <person name="Jenkins J."/>
            <person name="Shu S."/>
            <person name="Juenger T.E."/>
            <person name="Schmutz J."/>
        </authorList>
    </citation>
    <scope>NUCLEOTIDE SEQUENCE</scope>
    <source>
        <strain evidence="2">AP13</strain>
    </source>
</reference>
<feature type="region of interest" description="Disordered" evidence="1">
    <location>
        <begin position="1"/>
        <end position="112"/>
    </location>
</feature>
<evidence type="ECO:0000313" key="3">
    <source>
        <dbReference type="Proteomes" id="UP000823388"/>
    </source>
</evidence>
<evidence type="ECO:0000313" key="2">
    <source>
        <dbReference type="EMBL" id="KAG2645108.1"/>
    </source>
</evidence>
<feature type="compositionally biased region" description="Pro residues" evidence="1">
    <location>
        <begin position="94"/>
        <end position="106"/>
    </location>
</feature>
<gene>
    <name evidence="2" type="ORF">PVAP13_2KG358405</name>
</gene>
<dbReference type="Proteomes" id="UP000823388">
    <property type="component" value="Chromosome 2K"/>
</dbReference>
<dbReference type="EMBL" id="CM029039">
    <property type="protein sequence ID" value="KAG2645108.1"/>
    <property type="molecule type" value="Genomic_DNA"/>
</dbReference>
<feature type="compositionally biased region" description="Pro residues" evidence="1">
    <location>
        <begin position="51"/>
        <end position="68"/>
    </location>
</feature>
<evidence type="ECO:0000256" key="1">
    <source>
        <dbReference type="SAM" id="MobiDB-lite"/>
    </source>
</evidence>
<name>A0A8T0WD42_PANVG</name>
<accession>A0A8T0WD42</accession>
<feature type="compositionally biased region" description="Basic and acidic residues" evidence="1">
    <location>
        <begin position="28"/>
        <end position="41"/>
    </location>
</feature>
<protein>
    <submittedName>
        <fullName evidence="2">Uncharacterized protein</fullName>
    </submittedName>
</protein>
<sequence length="112" mass="11737">MSCCSDGQKAARPLRGHHPHHPPCHTPSADHKSGAPRADRAHTKKAGGAPRPIPFLPFPLPVPPPPARFPIHNPAGAAASDARDPHSPCARPRQLPPRAPPPPPVLLPVAAL</sequence>
<dbReference type="AlphaFoldDB" id="A0A8T0WD42"/>
<feature type="compositionally biased region" description="Basic residues" evidence="1">
    <location>
        <begin position="12"/>
        <end position="23"/>
    </location>
</feature>
<organism evidence="2 3">
    <name type="scientific">Panicum virgatum</name>
    <name type="common">Blackwell switchgrass</name>
    <dbReference type="NCBI Taxonomy" id="38727"/>
    <lineage>
        <taxon>Eukaryota</taxon>
        <taxon>Viridiplantae</taxon>
        <taxon>Streptophyta</taxon>
        <taxon>Embryophyta</taxon>
        <taxon>Tracheophyta</taxon>
        <taxon>Spermatophyta</taxon>
        <taxon>Magnoliopsida</taxon>
        <taxon>Liliopsida</taxon>
        <taxon>Poales</taxon>
        <taxon>Poaceae</taxon>
        <taxon>PACMAD clade</taxon>
        <taxon>Panicoideae</taxon>
        <taxon>Panicodae</taxon>
        <taxon>Paniceae</taxon>
        <taxon>Panicinae</taxon>
        <taxon>Panicum</taxon>
        <taxon>Panicum sect. Hiantes</taxon>
    </lineage>
</organism>
<comment type="caution">
    <text evidence="2">The sequence shown here is derived from an EMBL/GenBank/DDBJ whole genome shotgun (WGS) entry which is preliminary data.</text>
</comment>